<sequence>MYQLVSSDVELMHLIRYDILSLWMCDKLFVC</sequence>
<accession>A0A1X7SZ99</accession>
<dbReference type="EnsemblMetazoa" id="Aqu2.1.07410_001">
    <property type="protein sequence ID" value="Aqu2.1.07410_001"/>
    <property type="gene ID" value="Aqu2.1.07410"/>
</dbReference>
<dbReference type="InParanoid" id="A0A1X7SZ99"/>
<proteinExistence type="predicted"/>
<evidence type="ECO:0000313" key="1">
    <source>
        <dbReference type="EnsemblMetazoa" id="Aqu2.1.07410_001"/>
    </source>
</evidence>
<protein>
    <submittedName>
        <fullName evidence="1">Uncharacterized protein</fullName>
    </submittedName>
</protein>
<reference evidence="1" key="1">
    <citation type="submission" date="2017-05" db="UniProtKB">
        <authorList>
            <consortium name="EnsemblMetazoa"/>
        </authorList>
    </citation>
    <scope>IDENTIFICATION</scope>
</reference>
<dbReference type="AlphaFoldDB" id="A0A1X7SZ99"/>
<organism evidence="1">
    <name type="scientific">Amphimedon queenslandica</name>
    <name type="common">Sponge</name>
    <dbReference type="NCBI Taxonomy" id="400682"/>
    <lineage>
        <taxon>Eukaryota</taxon>
        <taxon>Metazoa</taxon>
        <taxon>Porifera</taxon>
        <taxon>Demospongiae</taxon>
        <taxon>Heteroscleromorpha</taxon>
        <taxon>Haplosclerida</taxon>
        <taxon>Niphatidae</taxon>
        <taxon>Amphimedon</taxon>
    </lineage>
</organism>
<name>A0A1X7SZ99_AMPQE</name>